<dbReference type="EMBL" id="CP141888">
    <property type="protein sequence ID" value="WRT69006.1"/>
    <property type="molecule type" value="Genomic_DNA"/>
</dbReference>
<keyword evidence="3" id="KW-1185">Reference proteome</keyword>
<keyword evidence="1" id="KW-0812">Transmembrane</keyword>
<keyword evidence="1" id="KW-1133">Transmembrane helix</keyword>
<evidence type="ECO:0008006" key="4">
    <source>
        <dbReference type="Google" id="ProtNLM"/>
    </source>
</evidence>
<gene>
    <name evidence="2" type="ORF">IL334_005988</name>
</gene>
<sequence>MSSPMDIPPDLIGQSGLYNSADPLLRRLRLEASSGNSINNLSKYFHEKEILVLYAGSEYGENNIRSFHRDLTTFAQKHRSASVIYVSTDVLPQQAERVLNGKPWLRMTFFDNSDFAPVGEPEDKNWSVGLEEVNRGEEFLQAGEVEMGIEKIEFGQEENENDYVRPLSRAGLTILMNVFTTPSISVYHIPTHSFLAKNVKMSSFAPENVEKNYTIWKGGETTSVSTSDVISRMKWTLILLVLAILYHLAIRFGGEQYDLIPKIMNGMNWRNTVKR</sequence>
<dbReference type="Proteomes" id="UP001329825">
    <property type="component" value="Chromosome 8"/>
</dbReference>
<proteinExistence type="predicted"/>
<organism evidence="2 3">
    <name type="scientific">Kwoniella shivajii</name>
    <dbReference type="NCBI Taxonomy" id="564305"/>
    <lineage>
        <taxon>Eukaryota</taxon>
        <taxon>Fungi</taxon>
        <taxon>Dikarya</taxon>
        <taxon>Basidiomycota</taxon>
        <taxon>Agaricomycotina</taxon>
        <taxon>Tremellomycetes</taxon>
        <taxon>Tremellales</taxon>
        <taxon>Cryptococcaceae</taxon>
        <taxon>Kwoniella</taxon>
    </lineage>
</organism>
<keyword evidence="1" id="KW-0472">Membrane</keyword>
<name>A0ABZ1D7S5_9TREE</name>
<protein>
    <recommendedName>
        <fullName evidence="4">Thioredoxin-like fold domain-containing protein</fullName>
    </recommendedName>
</protein>
<dbReference type="RefSeq" id="XP_062793745.1">
    <property type="nucleotide sequence ID" value="XM_062937694.1"/>
</dbReference>
<feature type="transmembrane region" description="Helical" evidence="1">
    <location>
        <begin position="235"/>
        <end position="254"/>
    </location>
</feature>
<accession>A0ABZ1D7S5</accession>
<reference evidence="2 3" key="1">
    <citation type="submission" date="2024-01" db="EMBL/GenBank/DDBJ databases">
        <title>Comparative genomics of Cryptococcus and Kwoniella reveals pathogenesis evolution and contrasting modes of karyotype evolution via chromosome fusion or intercentromeric recombination.</title>
        <authorList>
            <person name="Coelho M.A."/>
            <person name="David-Palma M."/>
            <person name="Shea T."/>
            <person name="Bowers K."/>
            <person name="McGinley-Smith S."/>
            <person name="Mohammad A.W."/>
            <person name="Gnirke A."/>
            <person name="Yurkov A.M."/>
            <person name="Nowrousian M."/>
            <person name="Sun S."/>
            <person name="Cuomo C.A."/>
            <person name="Heitman J."/>
        </authorList>
    </citation>
    <scope>NUCLEOTIDE SEQUENCE [LARGE SCALE GENOMIC DNA]</scope>
    <source>
        <strain evidence="2">CBS 11374</strain>
    </source>
</reference>
<evidence type="ECO:0000313" key="3">
    <source>
        <dbReference type="Proteomes" id="UP001329825"/>
    </source>
</evidence>
<evidence type="ECO:0000256" key="1">
    <source>
        <dbReference type="SAM" id="Phobius"/>
    </source>
</evidence>
<evidence type="ECO:0000313" key="2">
    <source>
        <dbReference type="EMBL" id="WRT69006.1"/>
    </source>
</evidence>
<dbReference type="GeneID" id="87958118"/>